<dbReference type="Pfam" id="PF12796">
    <property type="entry name" value="Ank_2"/>
    <property type="match status" value="1"/>
</dbReference>
<evidence type="ECO:0000256" key="3">
    <source>
        <dbReference type="PROSITE-ProRule" id="PRU00023"/>
    </source>
</evidence>
<feature type="repeat" description="ANK" evidence="3">
    <location>
        <begin position="328"/>
        <end position="355"/>
    </location>
</feature>
<keyword evidence="1" id="KW-0677">Repeat</keyword>
<dbReference type="EMBL" id="JAULSV010000006">
    <property type="protein sequence ID" value="KAK0641796.1"/>
    <property type="molecule type" value="Genomic_DNA"/>
</dbReference>
<evidence type="ECO:0000256" key="2">
    <source>
        <dbReference type="ARBA" id="ARBA00023043"/>
    </source>
</evidence>
<dbReference type="PROSITE" id="PS50088">
    <property type="entry name" value="ANK_REPEAT"/>
    <property type="match status" value="1"/>
</dbReference>
<dbReference type="SMART" id="SM00248">
    <property type="entry name" value="ANK"/>
    <property type="match status" value="2"/>
</dbReference>
<protein>
    <recommendedName>
        <fullName evidence="7">Ankyrin</fullName>
    </recommendedName>
</protein>
<organism evidence="5 6">
    <name type="scientific">Cercophora newfieldiana</name>
    <dbReference type="NCBI Taxonomy" id="92897"/>
    <lineage>
        <taxon>Eukaryota</taxon>
        <taxon>Fungi</taxon>
        <taxon>Dikarya</taxon>
        <taxon>Ascomycota</taxon>
        <taxon>Pezizomycotina</taxon>
        <taxon>Sordariomycetes</taxon>
        <taxon>Sordariomycetidae</taxon>
        <taxon>Sordariales</taxon>
        <taxon>Lasiosphaeriaceae</taxon>
        <taxon>Cercophora</taxon>
    </lineage>
</organism>
<feature type="signal peptide" evidence="4">
    <location>
        <begin position="1"/>
        <end position="18"/>
    </location>
</feature>
<dbReference type="PANTHER" id="PTHR24203:SF45">
    <property type="entry name" value="ANKYRIN REPEAT DOMAIN 6"/>
    <property type="match status" value="1"/>
</dbReference>
<dbReference type="AlphaFoldDB" id="A0AA40CK20"/>
<keyword evidence="6" id="KW-1185">Reference proteome</keyword>
<evidence type="ECO:0000256" key="1">
    <source>
        <dbReference type="ARBA" id="ARBA00022737"/>
    </source>
</evidence>
<proteinExistence type="predicted"/>
<dbReference type="InterPro" id="IPR036770">
    <property type="entry name" value="Ankyrin_rpt-contain_sf"/>
</dbReference>
<evidence type="ECO:0008006" key="7">
    <source>
        <dbReference type="Google" id="ProtNLM"/>
    </source>
</evidence>
<keyword evidence="4" id="KW-0732">Signal</keyword>
<sequence>MAPLFTLLSPSSLATTTAVTLITYTQHPDKTITLKHGHNPTPKWPTTPLAIRIGIEDQEYNDGAYAGFPSGDTSPNLVFDLAPKTQSHFLRLLNLLLRKRENSPARNSTVIPSSPSVSALQAADEEMFSQTGISAIGNACLRQVLVLVALRGAVVDASAYDAVVRYLAESGEPPERPSLSFEIDQNMAALPISTEAALVRKGWWTPRGFHASNYGLWRLWGRTNETEETWKELFDAMVQAGYFHGDEWKYTREAMKRSVVKRVAEVGAVGLMEYVLDALPLGEMDKGVECDLLCAAVSNGVEMMEFLLDRGLDPNLVDDRVSSYRGWPSTTALHVAVESGKAEVVKLLLERGVKMIEMYGSSPLQLASRQVDREPARETRKEVLQLLESCLRERGLPLNHVDKPTFLPGTKRPGK</sequence>
<keyword evidence="2 3" id="KW-0040">ANK repeat</keyword>
<feature type="chain" id="PRO_5041307493" description="Ankyrin" evidence="4">
    <location>
        <begin position="19"/>
        <end position="415"/>
    </location>
</feature>
<name>A0AA40CK20_9PEZI</name>
<evidence type="ECO:0000313" key="6">
    <source>
        <dbReference type="Proteomes" id="UP001174936"/>
    </source>
</evidence>
<dbReference type="Proteomes" id="UP001174936">
    <property type="component" value="Unassembled WGS sequence"/>
</dbReference>
<reference evidence="5" key="1">
    <citation type="submission" date="2023-06" db="EMBL/GenBank/DDBJ databases">
        <title>Genome-scale phylogeny and comparative genomics of the fungal order Sordariales.</title>
        <authorList>
            <consortium name="Lawrence Berkeley National Laboratory"/>
            <person name="Hensen N."/>
            <person name="Bonometti L."/>
            <person name="Westerberg I."/>
            <person name="Brannstrom I.O."/>
            <person name="Guillou S."/>
            <person name="Cros-Aarteil S."/>
            <person name="Calhoun S."/>
            <person name="Haridas S."/>
            <person name="Kuo A."/>
            <person name="Mondo S."/>
            <person name="Pangilinan J."/>
            <person name="Riley R."/>
            <person name="Labutti K."/>
            <person name="Andreopoulos B."/>
            <person name="Lipzen A."/>
            <person name="Chen C."/>
            <person name="Yanf M."/>
            <person name="Daum C."/>
            <person name="Ng V."/>
            <person name="Clum A."/>
            <person name="Steindorff A."/>
            <person name="Ohm R."/>
            <person name="Martin F."/>
            <person name="Silar P."/>
            <person name="Natvig D."/>
            <person name="Lalanne C."/>
            <person name="Gautier V."/>
            <person name="Ament-Velasquez S.L."/>
            <person name="Kruys A."/>
            <person name="Hutchinson M.I."/>
            <person name="Powell A.J."/>
            <person name="Barry K."/>
            <person name="Miller A.N."/>
            <person name="Grigoriev I.V."/>
            <person name="Debuchy R."/>
            <person name="Gladieux P."/>
            <person name="Thoren M.H."/>
            <person name="Johannesson H."/>
        </authorList>
    </citation>
    <scope>NUCLEOTIDE SEQUENCE</scope>
    <source>
        <strain evidence="5">SMH2532-1</strain>
    </source>
</reference>
<gene>
    <name evidence="5" type="ORF">B0T16DRAFT_394019</name>
</gene>
<comment type="caution">
    <text evidence="5">The sequence shown here is derived from an EMBL/GenBank/DDBJ whole genome shotgun (WGS) entry which is preliminary data.</text>
</comment>
<accession>A0AA40CK20</accession>
<evidence type="ECO:0000256" key="4">
    <source>
        <dbReference type="SAM" id="SignalP"/>
    </source>
</evidence>
<dbReference type="PROSITE" id="PS50297">
    <property type="entry name" value="ANK_REP_REGION"/>
    <property type="match status" value="1"/>
</dbReference>
<evidence type="ECO:0000313" key="5">
    <source>
        <dbReference type="EMBL" id="KAK0641796.1"/>
    </source>
</evidence>
<dbReference type="SUPFAM" id="SSF48403">
    <property type="entry name" value="Ankyrin repeat"/>
    <property type="match status" value="1"/>
</dbReference>
<dbReference type="PANTHER" id="PTHR24203">
    <property type="entry name" value="ANKYRIN REPEAT FAMILY PROTEIN"/>
    <property type="match status" value="1"/>
</dbReference>
<dbReference type="InterPro" id="IPR002110">
    <property type="entry name" value="Ankyrin_rpt"/>
</dbReference>
<dbReference type="Gene3D" id="1.25.40.20">
    <property type="entry name" value="Ankyrin repeat-containing domain"/>
    <property type="match status" value="1"/>
</dbReference>